<name>A0A429X805_SIMTE</name>
<gene>
    <name evidence="2" type="ORF">D5F11_011960</name>
</gene>
<keyword evidence="1" id="KW-0812">Transmembrane</keyword>
<dbReference type="Proteomes" id="UP000287296">
    <property type="component" value="Unassembled WGS sequence"/>
</dbReference>
<feature type="transmembrane region" description="Helical" evidence="1">
    <location>
        <begin position="130"/>
        <end position="149"/>
    </location>
</feature>
<protein>
    <submittedName>
        <fullName evidence="2">MFS transporter</fullName>
    </submittedName>
</protein>
<keyword evidence="1" id="KW-0472">Membrane</keyword>
<reference evidence="2 3" key="1">
    <citation type="submission" date="2018-12" db="EMBL/GenBank/DDBJ databases">
        <authorList>
            <person name="Sun L."/>
            <person name="Chen Z."/>
        </authorList>
    </citation>
    <scope>NUCLEOTIDE SEQUENCE [LARGE SCALE GENOMIC DNA]</scope>
    <source>
        <strain evidence="2 3">LMG 29736</strain>
    </source>
</reference>
<feature type="transmembrane region" description="Helical" evidence="1">
    <location>
        <begin position="103"/>
        <end position="124"/>
    </location>
</feature>
<evidence type="ECO:0000256" key="1">
    <source>
        <dbReference type="SAM" id="Phobius"/>
    </source>
</evidence>
<evidence type="ECO:0000313" key="2">
    <source>
        <dbReference type="EMBL" id="RST59534.1"/>
    </source>
</evidence>
<dbReference type="AlphaFoldDB" id="A0A429X805"/>
<dbReference type="EMBL" id="QYTW02000010">
    <property type="protein sequence ID" value="RST59534.1"/>
    <property type="molecule type" value="Genomic_DNA"/>
</dbReference>
<accession>A0A429X805</accession>
<dbReference type="OrthoDB" id="2988123at2"/>
<keyword evidence="1" id="KW-1133">Transmembrane helix</keyword>
<proteinExistence type="predicted"/>
<comment type="caution">
    <text evidence="2">The sequence shown here is derived from an EMBL/GenBank/DDBJ whole genome shotgun (WGS) entry which is preliminary data.</text>
</comment>
<sequence length="154" mass="18234">MRSSIFSMILSIFTLVLIGWVLATLYDAYTQFAIIMKNPTPPWEISLSIWPFLILVLYSILLYFLYRYKKNNKEKISIWLFPLQFSEGDEREREISGEACRKAFISTWISVPIAASALVLYPLFAEQFRYFPIFIVLLILIIQILTYFFHIRKI</sequence>
<dbReference type="RefSeq" id="WP_120115582.1">
    <property type="nucleotide sequence ID" value="NZ_QYTW02000010.1"/>
</dbReference>
<feature type="transmembrane region" description="Helical" evidence="1">
    <location>
        <begin position="47"/>
        <end position="66"/>
    </location>
</feature>
<evidence type="ECO:0000313" key="3">
    <source>
        <dbReference type="Proteomes" id="UP000287296"/>
    </source>
</evidence>
<organism evidence="2 3">
    <name type="scientific">Siminovitchia terrae</name>
    <name type="common">Bacillus terrae</name>
    <dbReference type="NCBI Taxonomy" id="1914933"/>
    <lineage>
        <taxon>Bacteria</taxon>
        <taxon>Bacillati</taxon>
        <taxon>Bacillota</taxon>
        <taxon>Bacilli</taxon>
        <taxon>Bacillales</taxon>
        <taxon>Bacillaceae</taxon>
        <taxon>Siminovitchia</taxon>
    </lineage>
</organism>